<dbReference type="AlphaFoldDB" id="A0A9Q8X3S8"/>
<feature type="domain" description="DnaT DNA-binding" evidence="1">
    <location>
        <begin position="167"/>
        <end position="228"/>
    </location>
</feature>
<evidence type="ECO:0000313" key="3">
    <source>
        <dbReference type="Proteomes" id="UP001056381"/>
    </source>
</evidence>
<feature type="domain" description="DnaT DNA-binding" evidence="1">
    <location>
        <begin position="94"/>
        <end position="158"/>
    </location>
</feature>
<gene>
    <name evidence="2" type="ORF">M9B40_04510</name>
</gene>
<evidence type="ECO:0000259" key="1">
    <source>
        <dbReference type="Pfam" id="PF17948"/>
    </source>
</evidence>
<evidence type="ECO:0000313" key="2">
    <source>
        <dbReference type="EMBL" id="URQ62988.1"/>
    </source>
</evidence>
<sequence length="267" mass="31645">MDKKFSFSKDIATTIGLECAVIYEFLKNKKTDYISISELNDELNFWPNQKIIEYVAELDQKGLISFDLKRGRLSIKNKISKAKLQTPKSFDKSEMGINWLPSDDVIEILLKAEISEDFIHNLIPEFRVYWMEKPGIHVSYNSKFIEYARFKWAQYTAEVNTRTKPFVIDDSWQPSDECREVLSLSGISEDFANEKILDFILYWKQDGRAFNTWDVKFLNHVKTCWNKEVEKIKKEPKINIDFYEAEEKPKSKKSNLNLKKYRKKYNI</sequence>
<dbReference type="Gene3D" id="1.10.8.1180">
    <property type="match status" value="2"/>
</dbReference>
<name>A0A9Q8X3S8_9GAMM</name>
<dbReference type="InterPro" id="IPR040480">
    <property type="entry name" value="DnaT_DNA_bind"/>
</dbReference>
<keyword evidence="3" id="KW-1185">Reference proteome</keyword>
<accession>A0A9Q8X3S8</accession>
<reference evidence="2" key="1">
    <citation type="submission" date="2022-05" db="EMBL/GenBank/DDBJ databases">
        <title>Single-amplified genomics reveal most streamlined microbe among free-living bacteria.</title>
        <authorList>
            <person name="Roda-Garcia J."/>
            <person name="Haro-Moreno J.M."/>
            <person name="Rodriguez-Valera F."/>
            <person name="Almagro-Moreno S."/>
            <person name="Lopez-Perez M."/>
        </authorList>
    </citation>
    <scope>NUCLEOTIDE SEQUENCE</scope>
    <source>
        <strain evidence="2">TMED112-D2-2</strain>
    </source>
</reference>
<proteinExistence type="predicted"/>
<protein>
    <submittedName>
        <fullName evidence="2">DnaT-like ssDNA-binding domain-containing protein</fullName>
    </submittedName>
</protein>
<dbReference type="Proteomes" id="UP001056381">
    <property type="component" value="Chromosome"/>
</dbReference>
<dbReference type="EMBL" id="CP097966">
    <property type="protein sequence ID" value="URQ62988.1"/>
    <property type="molecule type" value="Genomic_DNA"/>
</dbReference>
<dbReference type="Pfam" id="PF17948">
    <property type="entry name" value="DnaT"/>
    <property type="match status" value="2"/>
</dbReference>
<organism evidence="2 3">
    <name type="scientific">SAR86 cluster bacterium</name>
    <dbReference type="NCBI Taxonomy" id="2030880"/>
    <lineage>
        <taxon>Bacteria</taxon>
        <taxon>Pseudomonadati</taxon>
        <taxon>Pseudomonadota</taxon>
        <taxon>Gammaproteobacteria</taxon>
        <taxon>SAR86 cluster</taxon>
    </lineage>
</organism>